<keyword evidence="3 6" id="KW-0564">Palmitate</keyword>
<dbReference type="GO" id="GO:1990063">
    <property type="term" value="C:Bam protein complex"/>
    <property type="evidence" value="ECO:0007669"/>
    <property type="project" value="TreeGrafter"/>
</dbReference>
<dbReference type="PANTHER" id="PTHR37423:SF1">
    <property type="entry name" value="OUTER MEMBRANE PROTEIN ASSEMBLY FACTOR BAMD"/>
    <property type="match status" value="1"/>
</dbReference>
<evidence type="ECO:0000259" key="7">
    <source>
        <dbReference type="Pfam" id="PF13525"/>
    </source>
</evidence>
<evidence type="ECO:0000256" key="1">
    <source>
        <dbReference type="ARBA" id="ARBA00022729"/>
    </source>
</evidence>
<protein>
    <recommendedName>
        <fullName evidence="6">Outer membrane protein assembly factor BamD</fullName>
    </recommendedName>
</protein>
<evidence type="ECO:0000256" key="3">
    <source>
        <dbReference type="ARBA" id="ARBA00023139"/>
    </source>
</evidence>
<dbReference type="Proteomes" id="UP000248689">
    <property type="component" value="Unassembled WGS sequence"/>
</dbReference>
<evidence type="ECO:0000313" key="8">
    <source>
        <dbReference type="EMBL" id="RAL17855.1"/>
    </source>
</evidence>
<evidence type="ECO:0000256" key="4">
    <source>
        <dbReference type="ARBA" id="ARBA00023237"/>
    </source>
</evidence>
<dbReference type="PROSITE" id="PS51257">
    <property type="entry name" value="PROKAR_LIPOPROTEIN"/>
    <property type="match status" value="1"/>
</dbReference>
<feature type="domain" description="Outer membrane lipoprotein BamD-like" evidence="7">
    <location>
        <begin position="33"/>
        <end position="236"/>
    </location>
</feature>
<keyword evidence="5 6" id="KW-0449">Lipoprotein</keyword>
<name>A0A328BW53_9PAST</name>
<keyword evidence="4 6" id="KW-0998">Cell outer membrane</keyword>
<gene>
    <name evidence="6" type="primary">bamD</name>
    <name evidence="8" type="ORF">C5N92_11100</name>
</gene>
<comment type="caution">
    <text evidence="8">The sequence shown here is derived from an EMBL/GenBank/DDBJ whole genome shotgun (WGS) entry which is preliminary data.</text>
</comment>
<dbReference type="AlphaFoldDB" id="A0A328BW53"/>
<comment type="similarity">
    <text evidence="6">Belongs to the BamD family.</text>
</comment>
<dbReference type="InterPro" id="IPR017689">
    <property type="entry name" value="BamD"/>
</dbReference>
<sequence length="260" mass="29379">MRKLSSVASLILAGLLLVGCSGSSKENEFAGIPAQDLYSKGQSFLQEGDYTNAIRYLDAVDVKANQGAYGEQVQLSLIYSNYKLGEYHKALDTAERFVRAYPNSASMDYVYYLAALSNARLSDNWIQDFFGVNRSSRAVDSVRNAYGSFQTIVQHYPQSQYVQDAQNWMAYLLNRLAEHELKIAEFYMERDAYVAVAERVEEMMRIYPNSKATYEALPLLQQSFEAMGIQDSAQKVAAMIEANKNKEFPSVSKPEYGEQF</sequence>
<dbReference type="Gene3D" id="1.25.40.10">
    <property type="entry name" value="Tetratricopeptide repeat domain"/>
    <property type="match status" value="1"/>
</dbReference>
<comment type="subcellular location">
    <subcellularLocation>
        <location evidence="6">Cell outer membrane</location>
        <topology evidence="6">Lipid-anchor</topology>
    </subcellularLocation>
</comment>
<keyword evidence="2 6" id="KW-0472">Membrane</keyword>
<keyword evidence="9" id="KW-1185">Reference proteome</keyword>
<keyword evidence="1 6" id="KW-0732">Signal</keyword>
<evidence type="ECO:0000256" key="5">
    <source>
        <dbReference type="ARBA" id="ARBA00023288"/>
    </source>
</evidence>
<dbReference type="RefSeq" id="WP_111750910.1">
    <property type="nucleotide sequence ID" value="NZ_PTPX01000022.1"/>
</dbReference>
<evidence type="ECO:0000256" key="6">
    <source>
        <dbReference type="HAMAP-Rule" id="MF_00922"/>
    </source>
</evidence>
<evidence type="ECO:0000313" key="9">
    <source>
        <dbReference type="Proteomes" id="UP000248689"/>
    </source>
</evidence>
<organism evidence="8 9">
    <name type="scientific">Glaesserella australis</name>
    <dbReference type="NCBI Taxonomy" id="2094024"/>
    <lineage>
        <taxon>Bacteria</taxon>
        <taxon>Pseudomonadati</taxon>
        <taxon>Pseudomonadota</taxon>
        <taxon>Gammaproteobacteria</taxon>
        <taxon>Pasteurellales</taxon>
        <taxon>Pasteurellaceae</taxon>
        <taxon>Glaesserella</taxon>
    </lineage>
</organism>
<comment type="function">
    <text evidence="6">Part of the outer membrane protein assembly complex, which is involved in assembly and insertion of beta-barrel proteins into the outer membrane.</text>
</comment>
<dbReference type="InterPro" id="IPR011990">
    <property type="entry name" value="TPR-like_helical_dom_sf"/>
</dbReference>
<reference evidence="9" key="1">
    <citation type="submission" date="2018-02" db="EMBL/GenBank/DDBJ databases">
        <title>Glaesserella australis sp. nov., isolated from the lungs of pigs.</title>
        <authorList>
            <person name="Turni C."/>
            <person name="Christensen H."/>
        </authorList>
    </citation>
    <scope>NUCLEOTIDE SEQUENCE [LARGE SCALE GENOMIC DNA]</scope>
    <source>
        <strain evidence="9">HS4635</strain>
    </source>
</reference>
<evidence type="ECO:0000256" key="2">
    <source>
        <dbReference type="ARBA" id="ARBA00023136"/>
    </source>
</evidence>
<dbReference type="SUPFAM" id="SSF48452">
    <property type="entry name" value="TPR-like"/>
    <property type="match status" value="1"/>
</dbReference>
<dbReference type="HAMAP" id="MF_00922">
    <property type="entry name" value="OM_assembly_BamD"/>
    <property type="match status" value="1"/>
</dbReference>
<dbReference type="OrthoDB" id="9779191at2"/>
<comment type="subunit">
    <text evidence="6">Part of the Bam complex.</text>
</comment>
<dbReference type="InterPro" id="IPR039565">
    <property type="entry name" value="BamD-like"/>
</dbReference>
<dbReference type="GO" id="GO:0043165">
    <property type="term" value="P:Gram-negative-bacterium-type cell outer membrane assembly"/>
    <property type="evidence" value="ECO:0007669"/>
    <property type="project" value="UniProtKB-UniRule"/>
</dbReference>
<dbReference type="GO" id="GO:0051205">
    <property type="term" value="P:protein insertion into membrane"/>
    <property type="evidence" value="ECO:0007669"/>
    <property type="project" value="UniProtKB-UniRule"/>
</dbReference>
<dbReference type="Pfam" id="PF13525">
    <property type="entry name" value="YfiO"/>
    <property type="match status" value="1"/>
</dbReference>
<proteinExistence type="inferred from homology"/>
<dbReference type="PANTHER" id="PTHR37423">
    <property type="entry name" value="SOLUBLE LYTIC MUREIN TRANSGLYCOSYLASE-RELATED"/>
    <property type="match status" value="1"/>
</dbReference>
<dbReference type="EMBL" id="PTPX01000022">
    <property type="protein sequence ID" value="RAL17855.1"/>
    <property type="molecule type" value="Genomic_DNA"/>
</dbReference>
<dbReference type="NCBIfam" id="TIGR03302">
    <property type="entry name" value="OM_YfiO"/>
    <property type="match status" value="1"/>
</dbReference>
<dbReference type="CDD" id="cd15830">
    <property type="entry name" value="BamD"/>
    <property type="match status" value="1"/>
</dbReference>
<accession>A0A328BW53</accession>